<evidence type="ECO:0000256" key="1">
    <source>
        <dbReference type="ARBA" id="ARBA00022833"/>
    </source>
</evidence>
<dbReference type="PANTHER" id="PTHR12993">
    <property type="entry name" value="N-ACETYLGLUCOSAMINYL-PHOSPHATIDYLINOSITOL DE-N-ACETYLASE-RELATED"/>
    <property type="match status" value="1"/>
</dbReference>
<dbReference type="InterPro" id="IPR003737">
    <property type="entry name" value="GlcNAc_PI_deacetylase-related"/>
</dbReference>
<dbReference type="SUPFAM" id="SSF102588">
    <property type="entry name" value="LmbE-like"/>
    <property type="match status" value="1"/>
</dbReference>
<keyword evidence="1" id="KW-0862">Zinc</keyword>
<dbReference type="AlphaFoldDB" id="A0A921SMN6"/>
<gene>
    <name evidence="2" type="ORF">K8V08_01085</name>
</gene>
<dbReference type="Pfam" id="PF02585">
    <property type="entry name" value="PIG-L"/>
    <property type="match status" value="1"/>
</dbReference>
<evidence type="ECO:0000313" key="2">
    <source>
        <dbReference type="EMBL" id="HJG78988.1"/>
    </source>
</evidence>
<proteinExistence type="predicted"/>
<dbReference type="GO" id="GO:0016137">
    <property type="term" value="P:glycoside metabolic process"/>
    <property type="evidence" value="ECO:0007669"/>
    <property type="project" value="UniProtKB-ARBA"/>
</dbReference>
<dbReference type="InterPro" id="IPR024078">
    <property type="entry name" value="LmbE-like_dom_sf"/>
</dbReference>
<reference evidence="2" key="1">
    <citation type="journal article" date="2021" name="PeerJ">
        <title>Extensive microbial diversity within the chicken gut microbiome revealed by metagenomics and culture.</title>
        <authorList>
            <person name="Gilroy R."/>
            <person name="Ravi A."/>
            <person name="Getino M."/>
            <person name="Pursley I."/>
            <person name="Horton D.L."/>
            <person name="Alikhan N.F."/>
            <person name="Baker D."/>
            <person name="Gharbi K."/>
            <person name="Hall N."/>
            <person name="Watson M."/>
            <person name="Adriaenssens E.M."/>
            <person name="Foster-Nyarko E."/>
            <person name="Jarju S."/>
            <person name="Secka A."/>
            <person name="Antonio M."/>
            <person name="Oren A."/>
            <person name="Chaudhuri R.R."/>
            <person name="La Ragione R."/>
            <person name="Hildebrand F."/>
            <person name="Pallen M.J."/>
        </authorList>
    </citation>
    <scope>NUCLEOTIDE SEQUENCE</scope>
    <source>
        <strain evidence="2">ChiGjej5B5-7349</strain>
    </source>
</reference>
<dbReference type="Gene3D" id="3.40.50.10320">
    <property type="entry name" value="LmbE-like"/>
    <property type="match status" value="1"/>
</dbReference>
<name>A0A921SMN6_9MICO</name>
<dbReference type="EMBL" id="DYUK01000021">
    <property type="protein sequence ID" value="HJG78988.1"/>
    <property type="molecule type" value="Genomic_DNA"/>
</dbReference>
<dbReference type="PANTHER" id="PTHR12993:SF28">
    <property type="entry name" value="LMBE FAMILY PROTEIN"/>
    <property type="match status" value="1"/>
</dbReference>
<organism evidence="2 3">
    <name type="scientific">Brevibacterium senegalense</name>
    <dbReference type="NCBI Taxonomy" id="1033736"/>
    <lineage>
        <taxon>Bacteria</taxon>
        <taxon>Bacillati</taxon>
        <taxon>Actinomycetota</taxon>
        <taxon>Actinomycetes</taxon>
        <taxon>Micrococcales</taxon>
        <taxon>Brevibacteriaceae</taxon>
        <taxon>Brevibacterium</taxon>
    </lineage>
</organism>
<dbReference type="GO" id="GO:0016811">
    <property type="term" value="F:hydrolase activity, acting on carbon-nitrogen (but not peptide) bonds, in linear amides"/>
    <property type="evidence" value="ECO:0007669"/>
    <property type="project" value="TreeGrafter"/>
</dbReference>
<reference evidence="2" key="2">
    <citation type="submission" date="2021-09" db="EMBL/GenBank/DDBJ databases">
        <authorList>
            <person name="Gilroy R."/>
        </authorList>
    </citation>
    <scope>NUCLEOTIDE SEQUENCE</scope>
    <source>
        <strain evidence="2">ChiGjej5B5-7349</strain>
    </source>
</reference>
<dbReference type="Proteomes" id="UP000784435">
    <property type="component" value="Unassembled WGS sequence"/>
</dbReference>
<protein>
    <submittedName>
        <fullName evidence="2">PIG-L family deacetylase</fullName>
    </submittedName>
</protein>
<comment type="caution">
    <text evidence="2">The sequence shown here is derived from an EMBL/GenBank/DDBJ whole genome shotgun (WGS) entry which is preliminary data.</text>
</comment>
<accession>A0A921SMN6</accession>
<evidence type="ECO:0000313" key="3">
    <source>
        <dbReference type="Proteomes" id="UP000784435"/>
    </source>
</evidence>
<sequence>MSDSQSAQQLPLLPDDFASALVIVAHPDDPEYGIGAAVSAWTRAGKRVGYVLASRGEAGIEGMDPGRSAVVRTAEQEAACAEVGVDSLVFLDQPDGRILQTAQLRTAIAREIRSFRPDIVVLLNFQQTWGGRHFNSADHRNLGQAAIDAIGDAGNEWIVPGARYDGVQRVLEFGADPTHRVDVTDDLDRAIASLACHHEYLAALSDTPVEEQAETIIRSSLLWEGDRAHLGFRVYG</sequence>